<dbReference type="PANTHER" id="PTHR45661">
    <property type="entry name" value="SURFACE ANTIGEN"/>
    <property type="match status" value="1"/>
</dbReference>
<protein>
    <recommendedName>
        <fullName evidence="3">Surface antigen BspA-like</fullName>
    </recommendedName>
</protein>
<dbReference type="Pfam" id="PF13306">
    <property type="entry name" value="LRR_5"/>
    <property type="match status" value="2"/>
</dbReference>
<dbReference type="EMBL" id="JAPFFF010000036">
    <property type="protein sequence ID" value="KAK8843064.1"/>
    <property type="molecule type" value="Genomic_DNA"/>
</dbReference>
<organism evidence="1 2">
    <name type="scientific">Tritrichomonas musculus</name>
    <dbReference type="NCBI Taxonomy" id="1915356"/>
    <lineage>
        <taxon>Eukaryota</taxon>
        <taxon>Metamonada</taxon>
        <taxon>Parabasalia</taxon>
        <taxon>Tritrichomonadida</taxon>
        <taxon>Tritrichomonadidae</taxon>
        <taxon>Tritrichomonas</taxon>
    </lineage>
</organism>
<sequence>MEGKNPQESIIESKLFKIPIDKYEEDMDTELAKGKKNEILDLLNNSNHLRTEKEFKEIEYYLHDACEEGDVDLIKIYLSETINNDSNGLQFKIDSTNRTASLFKINKEIEEFFVPRTVEHGSIEYLITSICVTSLYLKTLKFVEDSAVKTIYEYMFPYSSRIREIYIPTSLKELKDGWCCYTYNLTKIKISPSNGQFKVEEDKYLIGKSDPNKDEFDTLLFACRDIEEISIPPNIKIISSFAFQHCKKITKVEIPTNSNLQIIKRNAFSEINIKTIFIPSKVSKICECSFLECKNLTKVEIPTNSNLQTIGRSEFWDSNIKSFFIPSNVSKICYGAFSYCTNLTKVEIPTNSNLQTIESNAFSSSKIKSFFIPSNVSKICYGAFQNCKNLTKIVIPPNSNLQTIESNAFSSSKIKSFFIPSNVSTIFKDAFSDCFDLQIIEISEESKMKSFQLSNFGQKLKCIIMIPTSLEKLIQFE</sequence>
<dbReference type="Gene3D" id="3.80.10.10">
    <property type="entry name" value="Ribonuclease Inhibitor"/>
    <property type="match status" value="2"/>
</dbReference>
<dbReference type="SUPFAM" id="SSF52058">
    <property type="entry name" value="L domain-like"/>
    <property type="match status" value="1"/>
</dbReference>
<comment type="caution">
    <text evidence="1">The sequence shown here is derived from an EMBL/GenBank/DDBJ whole genome shotgun (WGS) entry which is preliminary data.</text>
</comment>
<dbReference type="InterPro" id="IPR026906">
    <property type="entry name" value="LRR_5"/>
</dbReference>
<keyword evidence="2" id="KW-1185">Reference proteome</keyword>
<dbReference type="Proteomes" id="UP001470230">
    <property type="component" value="Unassembled WGS sequence"/>
</dbReference>
<evidence type="ECO:0008006" key="3">
    <source>
        <dbReference type="Google" id="ProtNLM"/>
    </source>
</evidence>
<evidence type="ECO:0000313" key="2">
    <source>
        <dbReference type="Proteomes" id="UP001470230"/>
    </source>
</evidence>
<accession>A0ABR2HA02</accession>
<dbReference type="InterPro" id="IPR032675">
    <property type="entry name" value="LRR_dom_sf"/>
</dbReference>
<dbReference type="InterPro" id="IPR053139">
    <property type="entry name" value="Surface_bspA-like"/>
</dbReference>
<reference evidence="1 2" key="1">
    <citation type="submission" date="2024-04" db="EMBL/GenBank/DDBJ databases">
        <title>Tritrichomonas musculus Genome.</title>
        <authorList>
            <person name="Alves-Ferreira E."/>
            <person name="Grigg M."/>
            <person name="Lorenzi H."/>
            <person name="Galac M."/>
        </authorList>
    </citation>
    <scope>NUCLEOTIDE SEQUENCE [LARGE SCALE GENOMIC DNA]</scope>
    <source>
        <strain evidence="1 2">EAF2021</strain>
    </source>
</reference>
<dbReference type="PANTHER" id="PTHR45661:SF3">
    <property type="entry name" value="IG-LIKE DOMAIN-CONTAINING PROTEIN"/>
    <property type="match status" value="1"/>
</dbReference>
<gene>
    <name evidence="1" type="ORF">M9Y10_025254</name>
</gene>
<proteinExistence type="predicted"/>
<evidence type="ECO:0000313" key="1">
    <source>
        <dbReference type="EMBL" id="KAK8843064.1"/>
    </source>
</evidence>
<name>A0ABR2HA02_9EUKA</name>